<proteinExistence type="predicted"/>
<sequence length="343" mass="39102">MYLKSLALGSLPALAAAATEAAANCFPYGNATLPGNMQVPNVKLEDWWCPQSMAYGFQGFSYPLEDDDCGSWINSFDRMDKDFAKMKKDFGASIVRMYYPECTKTTVFENAIRAADKNNMAIMLQVWTNFGGGTVWKKSQQAIYDTLDKPEFASIAPYVVHSADWGSEPVGDGMDSGNFVNDLGAFRTRMNQHHIKAGISEDWDRRDSLRTDNGLTSKGRGIRDNSDYAHIHPMPFYHFNDPESKAWGYIQEATQWVLDNVKLPTMITESPWAWGKTDHNSGKTDVGVAQYTRYWKTFDDNCEWFKTKNVGWFLHAWQYEDKFDIVKPDGTGYIIPNWRPRKC</sequence>
<evidence type="ECO:0000256" key="1">
    <source>
        <dbReference type="SAM" id="SignalP"/>
    </source>
</evidence>
<reference evidence="2" key="1">
    <citation type="submission" date="2023-06" db="EMBL/GenBank/DDBJ databases">
        <title>Conoideocrella luteorostrata (Hypocreales: Clavicipitaceae), a potential biocontrol fungus for elongate hemlock scale in United States Christmas tree production areas.</title>
        <authorList>
            <person name="Barrett H."/>
            <person name="Lovett B."/>
            <person name="Macias A.M."/>
            <person name="Stajich J.E."/>
            <person name="Kasson M.T."/>
        </authorList>
    </citation>
    <scope>NUCLEOTIDE SEQUENCE</scope>
    <source>
        <strain evidence="2">ARSEF 14590</strain>
    </source>
</reference>
<feature type="chain" id="PRO_5042474113" description="B-(1-6) glucan synthase" evidence="1">
    <location>
        <begin position="18"/>
        <end position="343"/>
    </location>
</feature>
<dbReference type="InterPro" id="IPR017853">
    <property type="entry name" value="GH"/>
</dbReference>
<keyword evidence="1" id="KW-0732">Signal</keyword>
<dbReference type="EMBL" id="JASWJB010000385">
    <property type="protein sequence ID" value="KAK2590892.1"/>
    <property type="molecule type" value="Genomic_DNA"/>
</dbReference>
<dbReference type="Proteomes" id="UP001251528">
    <property type="component" value="Unassembled WGS sequence"/>
</dbReference>
<organism evidence="2 3">
    <name type="scientific">Conoideocrella luteorostrata</name>
    <dbReference type="NCBI Taxonomy" id="1105319"/>
    <lineage>
        <taxon>Eukaryota</taxon>
        <taxon>Fungi</taxon>
        <taxon>Dikarya</taxon>
        <taxon>Ascomycota</taxon>
        <taxon>Pezizomycotina</taxon>
        <taxon>Sordariomycetes</taxon>
        <taxon>Hypocreomycetidae</taxon>
        <taxon>Hypocreales</taxon>
        <taxon>Clavicipitaceae</taxon>
        <taxon>Conoideocrella</taxon>
    </lineage>
</organism>
<comment type="caution">
    <text evidence="2">The sequence shown here is derived from an EMBL/GenBank/DDBJ whole genome shotgun (WGS) entry which is preliminary data.</text>
</comment>
<name>A0AAJ0FNK7_9HYPO</name>
<dbReference type="AlphaFoldDB" id="A0AAJ0FNK7"/>
<feature type="signal peptide" evidence="1">
    <location>
        <begin position="1"/>
        <end position="17"/>
    </location>
</feature>
<protein>
    <recommendedName>
        <fullName evidence="4">B-(1-6) glucan synthase</fullName>
    </recommendedName>
</protein>
<keyword evidence="3" id="KW-1185">Reference proteome</keyword>
<gene>
    <name evidence="2" type="ORF">QQS21_011416</name>
</gene>
<evidence type="ECO:0008006" key="4">
    <source>
        <dbReference type="Google" id="ProtNLM"/>
    </source>
</evidence>
<evidence type="ECO:0000313" key="2">
    <source>
        <dbReference type="EMBL" id="KAK2590892.1"/>
    </source>
</evidence>
<dbReference type="SUPFAM" id="SSF51445">
    <property type="entry name" value="(Trans)glycosidases"/>
    <property type="match status" value="1"/>
</dbReference>
<evidence type="ECO:0000313" key="3">
    <source>
        <dbReference type="Proteomes" id="UP001251528"/>
    </source>
</evidence>
<accession>A0AAJ0FNK7</accession>